<dbReference type="RefSeq" id="WP_111398711.1">
    <property type="nucleotide sequence ID" value="NZ_QKYU01000014.1"/>
</dbReference>
<dbReference type="AlphaFoldDB" id="A0A2W7ICP1"/>
<dbReference type="PANTHER" id="PTHR44086:SF10">
    <property type="entry name" value="THIOSULFATE SULFURTRANSFERASE_RHODANESE-LIKE DOMAIN-CONTAINING PROTEIN 3"/>
    <property type="match status" value="1"/>
</dbReference>
<feature type="domain" description="Rhodanese" evidence="1">
    <location>
        <begin position="139"/>
        <end position="230"/>
    </location>
</feature>
<reference evidence="2 3" key="1">
    <citation type="submission" date="2018-06" db="EMBL/GenBank/DDBJ databases">
        <title>Genomic Encyclopedia of Archaeal and Bacterial Type Strains, Phase II (KMG-II): from individual species to whole genera.</title>
        <authorList>
            <person name="Goeker M."/>
        </authorList>
    </citation>
    <scope>NUCLEOTIDE SEQUENCE [LARGE SCALE GENOMIC DNA]</scope>
    <source>
        <strain evidence="2 3">DSM 24525</strain>
    </source>
</reference>
<dbReference type="SMART" id="SM00450">
    <property type="entry name" value="RHOD"/>
    <property type="match status" value="3"/>
</dbReference>
<dbReference type="Gene3D" id="3.40.250.10">
    <property type="entry name" value="Rhodanese-like domain"/>
    <property type="match status" value="3"/>
</dbReference>
<dbReference type="OrthoDB" id="9789585at2"/>
<gene>
    <name evidence="2" type="ORF">C8P66_11415</name>
</gene>
<organism evidence="2 3">
    <name type="scientific">Humitalea rosea</name>
    <dbReference type="NCBI Taxonomy" id="990373"/>
    <lineage>
        <taxon>Bacteria</taxon>
        <taxon>Pseudomonadati</taxon>
        <taxon>Pseudomonadota</taxon>
        <taxon>Alphaproteobacteria</taxon>
        <taxon>Acetobacterales</taxon>
        <taxon>Roseomonadaceae</taxon>
        <taxon>Humitalea</taxon>
    </lineage>
</organism>
<dbReference type="Pfam" id="PF00581">
    <property type="entry name" value="Rhodanese"/>
    <property type="match status" value="3"/>
</dbReference>
<dbReference type="EMBL" id="QKYU01000014">
    <property type="protein sequence ID" value="PZW44726.1"/>
    <property type="molecule type" value="Genomic_DNA"/>
</dbReference>
<evidence type="ECO:0000313" key="2">
    <source>
        <dbReference type="EMBL" id="PZW44726.1"/>
    </source>
</evidence>
<keyword evidence="3" id="KW-1185">Reference proteome</keyword>
<dbReference type="SUPFAM" id="SSF52821">
    <property type="entry name" value="Rhodanese/Cell cycle control phosphatase"/>
    <property type="match status" value="4"/>
</dbReference>
<name>A0A2W7ICP1_9PROT</name>
<feature type="domain" description="Rhodanese" evidence="1">
    <location>
        <begin position="16"/>
        <end position="106"/>
    </location>
</feature>
<proteinExistence type="predicted"/>
<comment type="caution">
    <text evidence="2">The sequence shown here is derived from an EMBL/GenBank/DDBJ whole genome shotgun (WGS) entry which is preliminary data.</text>
</comment>
<feature type="domain" description="Rhodanese" evidence="1">
    <location>
        <begin position="270"/>
        <end position="359"/>
    </location>
</feature>
<dbReference type="InterPro" id="IPR036873">
    <property type="entry name" value="Rhodanese-like_dom_sf"/>
</dbReference>
<evidence type="ECO:0000313" key="3">
    <source>
        <dbReference type="Proteomes" id="UP000249688"/>
    </source>
</evidence>
<dbReference type="PANTHER" id="PTHR44086">
    <property type="entry name" value="THIOSULFATE SULFURTRANSFERASE RDL2, MITOCHONDRIAL-RELATED"/>
    <property type="match status" value="1"/>
</dbReference>
<keyword evidence="2" id="KW-0808">Transferase</keyword>
<accession>A0A2W7ICP1</accession>
<dbReference type="Proteomes" id="UP000249688">
    <property type="component" value="Unassembled WGS sequence"/>
</dbReference>
<dbReference type="GO" id="GO:0004792">
    <property type="term" value="F:thiosulfate-cyanide sulfurtransferase activity"/>
    <property type="evidence" value="ECO:0007669"/>
    <property type="project" value="TreeGrafter"/>
</dbReference>
<evidence type="ECO:0000259" key="1">
    <source>
        <dbReference type="PROSITE" id="PS50206"/>
    </source>
</evidence>
<sequence length="515" mass="54492">MIRRIAPATLKSWIADGQELAILDAREEGLFGTAHLFWAVPCPLSQAEWRAPQLLPRLATRIVVCDGGEGEAEQLIAVLQGLGAADVSLLAGGTPAWARAGYEVFSGVNVPSKAFGEWVEHHDGTPHVAPETLAAMKADGEPLVVLDSRPFDEFHAMSIPGGINVPGGELVYRLPALKIPPEATIVVNCAGRTRSILGAESLRQAGVPNRVVALRDGTMGWELAGFHSDHGKTARFPPGPPPDVAATRAAAEAFATRNGVRIATTIPVALERTTYVLDVREPEEFAQAHLAGSVSAPGGQLVQATDRWVAVRHARIVLVDDDGVRARMTAGWLRRLGGWEVWVLDGAMARARAPAPATAPTMETIGTEAFRALHAAGAVVTVQLGRSLASRAGAVPGAVWGVRRRLGAVRARLGASLATELVVVADPVAAEHASAELRALFPGMRVRLLAGGAAGCGLPLVTDRTNPPDEACIDAYLRPYDRNSGQEAAMRTYLGWEVDLPAQVARDGDARFGAW</sequence>
<dbReference type="PROSITE" id="PS50206">
    <property type="entry name" value="RHODANESE_3"/>
    <property type="match status" value="3"/>
</dbReference>
<dbReference type="InterPro" id="IPR001763">
    <property type="entry name" value="Rhodanese-like_dom"/>
</dbReference>
<protein>
    <submittedName>
        <fullName evidence="2">Rhodanese-related sulfurtransferase</fullName>
    </submittedName>
</protein>